<dbReference type="Pfam" id="PF13847">
    <property type="entry name" value="Methyltransf_31"/>
    <property type="match status" value="1"/>
</dbReference>
<evidence type="ECO:0000313" key="7">
    <source>
        <dbReference type="EMBL" id="SMF41169.1"/>
    </source>
</evidence>
<evidence type="ECO:0000256" key="4">
    <source>
        <dbReference type="PROSITE-ProRule" id="PRU00339"/>
    </source>
</evidence>
<protein>
    <submittedName>
        <fullName evidence="7">TPR repeat-containing protein</fullName>
    </submittedName>
</protein>
<keyword evidence="2" id="KW-0808">Transferase</keyword>
<keyword evidence="8" id="KW-1185">Reference proteome</keyword>
<dbReference type="PANTHER" id="PTHR43464:SF19">
    <property type="entry name" value="UBIQUINONE BIOSYNTHESIS O-METHYLTRANSFERASE, MITOCHONDRIAL"/>
    <property type="match status" value="1"/>
</dbReference>
<dbReference type="SUPFAM" id="SSF53335">
    <property type="entry name" value="S-adenosyl-L-methionine-dependent methyltransferases"/>
    <property type="match status" value="1"/>
</dbReference>
<evidence type="ECO:0000256" key="5">
    <source>
        <dbReference type="SAM" id="MobiDB-lite"/>
    </source>
</evidence>
<dbReference type="GO" id="GO:0032259">
    <property type="term" value="P:methylation"/>
    <property type="evidence" value="ECO:0007669"/>
    <property type="project" value="UniProtKB-KW"/>
</dbReference>
<evidence type="ECO:0000256" key="3">
    <source>
        <dbReference type="ARBA" id="ARBA00022691"/>
    </source>
</evidence>
<dbReference type="SMART" id="SM00028">
    <property type="entry name" value="TPR"/>
    <property type="match status" value="3"/>
</dbReference>
<evidence type="ECO:0000259" key="6">
    <source>
        <dbReference type="Pfam" id="PF13847"/>
    </source>
</evidence>
<reference evidence="7 8" key="1">
    <citation type="submission" date="2017-04" db="EMBL/GenBank/DDBJ databases">
        <authorList>
            <person name="Afonso C.L."/>
            <person name="Miller P.J."/>
            <person name="Scott M.A."/>
            <person name="Spackman E."/>
            <person name="Goraichik I."/>
            <person name="Dimitrov K.M."/>
            <person name="Suarez D.L."/>
            <person name="Swayne D.E."/>
        </authorList>
    </citation>
    <scope>NUCLEOTIDE SEQUENCE [LARGE SCALE GENOMIC DNA]</scope>
    <source>
        <strain evidence="7 8">USBA 355</strain>
    </source>
</reference>
<dbReference type="CDD" id="cd02440">
    <property type="entry name" value="AdoMet_MTases"/>
    <property type="match status" value="1"/>
</dbReference>
<dbReference type="Proteomes" id="UP000192917">
    <property type="component" value="Unassembled WGS sequence"/>
</dbReference>
<dbReference type="SUPFAM" id="SSF48452">
    <property type="entry name" value="TPR-like"/>
    <property type="match status" value="1"/>
</dbReference>
<keyword evidence="4" id="KW-0802">TPR repeat</keyword>
<dbReference type="AlphaFoldDB" id="A0A1Y6C3G6"/>
<feature type="compositionally biased region" description="Polar residues" evidence="5">
    <location>
        <begin position="1"/>
        <end position="16"/>
    </location>
</feature>
<evidence type="ECO:0000313" key="8">
    <source>
        <dbReference type="Proteomes" id="UP000192917"/>
    </source>
</evidence>
<dbReference type="PROSITE" id="PS50293">
    <property type="entry name" value="TPR_REGION"/>
    <property type="match status" value="1"/>
</dbReference>
<evidence type="ECO:0000256" key="2">
    <source>
        <dbReference type="ARBA" id="ARBA00022679"/>
    </source>
</evidence>
<dbReference type="Gene3D" id="3.40.50.150">
    <property type="entry name" value="Vaccinia Virus protein VP39"/>
    <property type="match status" value="1"/>
</dbReference>
<keyword evidence="1" id="KW-0489">Methyltransferase</keyword>
<dbReference type="RefSeq" id="WP_085123904.1">
    <property type="nucleotide sequence ID" value="NZ_FWZX01000014.1"/>
</dbReference>
<dbReference type="PROSITE" id="PS50005">
    <property type="entry name" value="TPR"/>
    <property type="match status" value="1"/>
</dbReference>
<dbReference type="Pfam" id="PF13414">
    <property type="entry name" value="TPR_11"/>
    <property type="match status" value="1"/>
</dbReference>
<name>A0A1Y6C3G6_9PROT</name>
<feature type="domain" description="Methyltransferase" evidence="6">
    <location>
        <begin position="430"/>
        <end position="538"/>
    </location>
</feature>
<proteinExistence type="predicted"/>
<dbReference type="STRING" id="560819.SAMN05428998_11480"/>
<keyword evidence="3" id="KW-0949">S-adenosyl-L-methionine</keyword>
<dbReference type="PANTHER" id="PTHR43464">
    <property type="entry name" value="METHYLTRANSFERASE"/>
    <property type="match status" value="1"/>
</dbReference>
<dbReference type="InterPro" id="IPR011990">
    <property type="entry name" value="TPR-like_helical_dom_sf"/>
</dbReference>
<evidence type="ECO:0000256" key="1">
    <source>
        <dbReference type="ARBA" id="ARBA00022603"/>
    </source>
</evidence>
<accession>A0A1Y6C3G6</accession>
<gene>
    <name evidence="7" type="ORF">SAMN05428998_11480</name>
</gene>
<dbReference type="EMBL" id="FWZX01000014">
    <property type="protein sequence ID" value="SMF41169.1"/>
    <property type="molecule type" value="Genomic_DNA"/>
</dbReference>
<dbReference type="InterPro" id="IPR029063">
    <property type="entry name" value="SAM-dependent_MTases_sf"/>
</dbReference>
<sequence>MSDSPDASPETQTSPETKAGPPSPTAAGATARSALASPAAPLLARAAQLHKAGDLPAAVQTYRQAIVVDPGFAEAHNNLGAALRAWGKRNEAIVAYQEALALAPDYALAHANLGGALAESGETEAALDHLAAGYLLAPDRPQMGRRLVNVLRRSTPASVTPRVHEALAALVEDPAVEPQSLEPCIVALLNADPRIRGVLDALAAGQPPTVAEAGPPVYAAIAESELPALLAEAVLTDSRLEMLFAILRAAWLEALLEDHPELLPDRALLVALGLQLETVEWSWLESPAEQQRLAGLAERLRDPAARRDGPDAPGAASLALLVYALYRPLDPFYEDAELHALADPAAGPEGLLLYRHLVEPAERERFAAAIPGATPIRDRTSQSVRAMYEVNAYPRWRRLARRPGRRVDLLMPELLPDLRRVSIPFDQRRVRILVAGCGTGRHACMTAQRFAFSQVVAVDLSRRSLSYAAQRARDLELRNLHFLQGDILELGGLGEEFDIIECSGVLHHLASPEQGWRVLCGLLAPGGLMRIALYSDLARQGVEEARAVIREQGLTPTPDGIRAARAAIRALPEDSQARLLAESPDFFSLSGCRDLFFHVREDRFTVPRIAHALEALQLDFLGFELPSEGIRYNYRRRFPEDPEQRDLAKWATFEEENYLTFAAMYQFWCQAKG</sequence>
<organism evidence="7 8">
    <name type="scientific">Tistlia consotensis USBA 355</name>
    <dbReference type="NCBI Taxonomy" id="560819"/>
    <lineage>
        <taxon>Bacteria</taxon>
        <taxon>Pseudomonadati</taxon>
        <taxon>Pseudomonadota</taxon>
        <taxon>Alphaproteobacteria</taxon>
        <taxon>Rhodospirillales</taxon>
        <taxon>Rhodovibrionaceae</taxon>
        <taxon>Tistlia</taxon>
    </lineage>
</organism>
<dbReference type="GO" id="GO:0008168">
    <property type="term" value="F:methyltransferase activity"/>
    <property type="evidence" value="ECO:0007669"/>
    <property type="project" value="UniProtKB-KW"/>
</dbReference>
<feature type="repeat" description="TPR" evidence="4">
    <location>
        <begin position="73"/>
        <end position="106"/>
    </location>
</feature>
<feature type="region of interest" description="Disordered" evidence="5">
    <location>
        <begin position="1"/>
        <end position="32"/>
    </location>
</feature>
<dbReference type="InterPro" id="IPR025714">
    <property type="entry name" value="Methyltranfer_dom"/>
</dbReference>
<dbReference type="InterPro" id="IPR019734">
    <property type="entry name" value="TPR_rpt"/>
</dbReference>
<dbReference type="Gene3D" id="1.25.40.10">
    <property type="entry name" value="Tetratricopeptide repeat domain"/>
    <property type="match status" value="1"/>
</dbReference>